<dbReference type="PRINTS" id="PR00476">
    <property type="entry name" value="PHFRCTKINASE"/>
</dbReference>
<evidence type="ECO:0000313" key="10">
    <source>
        <dbReference type="EMBL" id="UTC24257.1"/>
    </source>
</evidence>
<dbReference type="Proteomes" id="UP001055955">
    <property type="component" value="Chromosome"/>
</dbReference>
<accession>A0ABY5DJR6</accession>
<evidence type="ECO:0000256" key="7">
    <source>
        <dbReference type="ARBA" id="ARBA00038478"/>
    </source>
</evidence>
<dbReference type="GO" id="GO:0047334">
    <property type="term" value="F:diphosphate-fructose-6-phosphate 1-phosphotransferase activity"/>
    <property type="evidence" value="ECO:0007669"/>
    <property type="project" value="UniProtKB-EC"/>
</dbReference>
<dbReference type="Gene3D" id="3.40.50.460">
    <property type="entry name" value="Phosphofructokinase domain"/>
    <property type="match status" value="1"/>
</dbReference>
<keyword evidence="4" id="KW-0479">Metal-binding</keyword>
<dbReference type="PANTHER" id="PTHR45770">
    <property type="entry name" value="ATP-DEPENDENT 6-PHOSPHOFRUCTOKINASE 1"/>
    <property type="match status" value="1"/>
</dbReference>
<dbReference type="PIRSF" id="PIRSF036483">
    <property type="entry name" value="PFK_XF0274"/>
    <property type="match status" value="1"/>
</dbReference>
<sequence>MSAAQGNILFSHSGGVSCLVNIVASTLHNHKDKQKLFICRNGISGLKAHQWHLSDDFTHWQQIAQSPASAFGSSRVYVPNVTDNALFYEQLFTQFKKDNITTFLCNGGNQSQNIVRRIHQAAKALNFPLTCIGIPKTIDNDILQTDTCIGFGSAAKYTAISMLEASLDLQSMCHSASQVVIYQAMGRNSGWLAAASKLASLISPNTPHMVLVPEADIQQTNILNYADDILTKYNHLTICIAEGVSLGGDSNLPPGYQLNQLIENHLNTQNHVVIPDYLQRSARHIASTTDIDQARQLTLEALKLAKLGYSDIMTTIVREKDTPYLWSVGHIELEKVAGYEKKLPSHFIEENQMNVNDTCIDFLKPLIQGEAYPTYLNGMPNYYPMKLWS</sequence>
<dbReference type="Gene3D" id="3.40.50.450">
    <property type="match status" value="1"/>
</dbReference>
<evidence type="ECO:0000313" key="11">
    <source>
        <dbReference type="Proteomes" id="UP001055955"/>
    </source>
</evidence>
<evidence type="ECO:0000256" key="1">
    <source>
        <dbReference type="ARBA" id="ARBA00001946"/>
    </source>
</evidence>
<proteinExistence type="inferred from homology"/>
<keyword evidence="5" id="KW-0418">Kinase</keyword>
<feature type="domain" description="Phosphofructokinase" evidence="9">
    <location>
        <begin position="8"/>
        <end position="302"/>
    </location>
</feature>
<protein>
    <submittedName>
        <fullName evidence="10">Diphosphate--fructose-6-phosphate 1-phosphotransferase</fullName>
        <ecNumber evidence="10">2.7.1.90</ecNumber>
    </submittedName>
</protein>
<dbReference type="InterPro" id="IPR000023">
    <property type="entry name" value="Phosphofructokinase_dom"/>
</dbReference>
<gene>
    <name evidence="10" type="ORF">MMH89_03340</name>
</gene>
<dbReference type="InterPro" id="IPR035966">
    <property type="entry name" value="PKF_sf"/>
</dbReference>
<keyword evidence="11" id="KW-1185">Reference proteome</keyword>
<dbReference type="EC" id="2.7.1.90" evidence="10"/>
<dbReference type="RefSeq" id="WP_258568042.1">
    <property type="nucleotide sequence ID" value="NZ_CP092900.1"/>
</dbReference>
<dbReference type="SUPFAM" id="SSF53784">
    <property type="entry name" value="Phosphofructokinase"/>
    <property type="match status" value="1"/>
</dbReference>
<evidence type="ECO:0000256" key="3">
    <source>
        <dbReference type="ARBA" id="ARBA00022679"/>
    </source>
</evidence>
<name>A0ABY5DJR6_9GAMM</name>
<dbReference type="InterPro" id="IPR050929">
    <property type="entry name" value="PFKA"/>
</dbReference>
<dbReference type="InterPro" id="IPR022953">
    <property type="entry name" value="ATP_PFK"/>
</dbReference>
<evidence type="ECO:0000256" key="4">
    <source>
        <dbReference type="ARBA" id="ARBA00022723"/>
    </source>
</evidence>
<evidence type="ECO:0000256" key="8">
    <source>
        <dbReference type="ARBA" id="ARBA00048072"/>
    </source>
</evidence>
<comment type="cofactor">
    <cofactor evidence="1">
        <name>Mg(2+)</name>
        <dbReference type="ChEBI" id="CHEBI:18420"/>
    </cofactor>
</comment>
<dbReference type="Pfam" id="PF00365">
    <property type="entry name" value="PFK"/>
    <property type="match status" value="1"/>
</dbReference>
<evidence type="ECO:0000256" key="5">
    <source>
        <dbReference type="ARBA" id="ARBA00022777"/>
    </source>
</evidence>
<keyword evidence="6" id="KW-0460">Magnesium</keyword>
<reference evidence="10 11" key="1">
    <citation type="journal article" date="2022" name="Nat. Microbiol.">
        <title>The microbiome of a bacterivorous marine choanoflagellate contains a resource-demanding obligate bacterial associate.</title>
        <authorList>
            <person name="Needham D.M."/>
            <person name="Poirier C."/>
            <person name="Bachy C."/>
            <person name="George E.E."/>
            <person name="Wilken S."/>
            <person name="Yung C.C.M."/>
            <person name="Limardo A.J."/>
            <person name="Morando M."/>
            <person name="Sudek L."/>
            <person name="Malmstrom R.R."/>
            <person name="Keeling P.J."/>
            <person name="Santoro A.E."/>
            <person name="Worden A.Z."/>
        </authorList>
    </citation>
    <scope>NUCLEOTIDE SEQUENCE [LARGE SCALE GENOMIC DNA]</scope>
    <source>
        <strain evidence="10 11">Comchoano-1</strain>
    </source>
</reference>
<evidence type="ECO:0000259" key="9">
    <source>
        <dbReference type="Pfam" id="PF00365"/>
    </source>
</evidence>
<dbReference type="EMBL" id="CP092900">
    <property type="protein sequence ID" value="UTC24257.1"/>
    <property type="molecule type" value="Genomic_DNA"/>
</dbReference>
<evidence type="ECO:0000256" key="2">
    <source>
        <dbReference type="ARBA" id="ARBA00003138"/>
    </source>
</evidence>
<keyword evidence="3 10" id="KW-0808">Transferase</keyword>
<comment type="function">
    <text evidence="2">Catalyzes the phosphorylation of D-fructose 6-phosphate, the first committing step of glycolysis. Uses inorganic phosphate (PPi) as phosphoryl donor instead of ATP like common ATP-dependent phosphofructokinases (ATP-PFKs), which renders the reaction reversible, and can thus function both in glycolysis and gluconeogenesis. Consistently, PPi-PFK can replace the enzymes of both the forward (ATP-PFK) and reverse (fructose-bisphosphatase (FBPase)) reactions.</text>
</comment>
<organism evidence="10 11">
    <name type="scientific">Candidatus Comchoanobacter bicostacola</name>
    <dbReference type="NCBI Taxonomy" id="2919598"/>
    <lineage>
        <taxon>Bacteria</taxon>
        <taxon>Pseudomonadati</taxon>
        <taxon>Pseudomonadota</taxon>
        <taxon>Gammaproteobacteria</taxon>
        <taxon>Candidatus Comchoanobacterales</taxon>
        <taxon>Candidatus Comchoanobacteraceae</taxon>
        <taxon>Candidatus Comchoanobacter</taxon>
    </lineage>
</organism>
<comment type="catalytic activity">
    <reaction evidence="8">
        <text>beta-D-fructose 6-phosphate + diphosphate = beta-D-fructose 1,6-bisphosphate + phosphate + H(+)</text>
        <dbReference type="Rhea" id="RHEA:13613"/>
        <dbReference type="ChEBI" id="CHEBI:15378"/>
        <dbReference type="ChEBI" id="CHEBI:32966"/>
        <dbReference type="ChEBI" id="CHEBI:33019"/>
        <dbReference type="ChEBI" id="CHEBI:43474"/>
        <dbReference type="ChEBI" id="CHEBI:57634"/>
        <dbReference type="EC" id="2.7.1.90"/>
    </reaction>
</comment>
<comment type="similarity">
    <text evidence="7">Belongs to the phosphofructokinase type A (PFKA) family.</text>
</comment>
<evidence type="ECO:0000256" key="6">
    <source>
        <dbReference type="ARBA" id="ARBA00022842"/>
    </source>
</evidence>
<dbReference type="NCBIfam" id="NF010675">
    <property type="entry name" value="PRK14072.1"/>
    <property type="match status" value="1"/>
</dbReference>